<dbReference type="EMBL" id="MSCW01000004">
    <property type="protein sequence ID" value="ONF44498.1"/>
    <property type="molecule type" value="Genomic_DNA"/>
</dbReference>
<comment type="caution">
    <text evidence="1">The sequence shown here is derived from an EMBL/GenBank/DDBJ whole genome shotgun (WGS) entry which is preliminary data.</text>
</comment>
<gene>
    <name evidence="1" type="ORF">BTO32_05815</name>
</gene>
<evidence type="ECO:0000313" key="2">
    <source>
        <dbReference type="Proteomes" id="UP000189339"/>
    </source>
</evidence>
<dbReference type="OrthoDB" id="6400785at2"/>
<organism evidence="1 2">
    <name type="scientific">Marinobacter lutaoensis</name>
    <dbReference type="NCBI Taxonomy" id="135739"/>
    <lineage>
        <taxon>Bacteria</taxon>
        <taxon>Pseudomonadati</taxon>
        <taxon>Pseudomonadota</taxon>
        <taxon>Gammaproteobacteria</taxon>
        <taxon>Pseudomonadales</taxon>
        <taxon>Marinobacteraceae</taxon>
        <taxon>Marinobacter</taxon>
    </lineage>
</organism>
<dbReference type="AlphaFoldDB" id="A0A1V2DV29"/>
<evidence type="ECO:0000313" key="1">
    <source>
        <dbReference type="EMBL" id="ONF44498.1"/>
    </source>
</evidence>
<keyword evidence="2" id="KW-1185">Reference proteome</keyword>
<dbReference type="RefSeq" id="WP_068811900.1">
    <property type="nucleotide sequence ID" value="NZ_MSCW01000004.1"/>
</dbReference>
<dbReference type="Proteomes" id="UP000189339">
    <property type="component" value="Unassembled WGS sequence"/>
</dbReference>
<reference evidence="1 2" key="1">
    <citation type="submission" date="2016-12" db="EMBL/GenBank/DDBJ databases">
        <title>Marinobacter lutaoensis whole genome sequencing.</title>
        <authorList>
            <person name="Verma A."/>
            <person name="Krishnamurthi S."/>
        </authorList>
    </citation>
    <scope>NUCLEOTIDE SEQUENCE [LARGE SCALE GENOMIC DNA]</scope>
    <source>
        <strain evidence="1 2">T5054</strain>
    </source>
</reference>
<proteinExistence type="predicted"/>
<accession>A0A1V2DV29</accession>
<name>A0A1V2DV29_9GAMM</name>
<protein>
    <submittedName>
        <fullName evidence="1">Uncharacterized protein</fullName>
    </submittedName>
</protein>
<sequence>MLGQIKNQPENHQFDVCGRVYYTDVCYDNGKGELVAETVNATSHDDAESVFRSNLLEHARKFDLVVDRIEITFTLDLAYAKSHYGAVN</sequence>